<evidence type="ECO:0000313" key="3">
    <source>
        <dbReference type="Proteomes" id="UP001221898"/>
    </source>
</evidence>
<dbReference type="AlphaFoldDB" id="A0AAD7RGZ7"/>
<dbReference type="EMBL" id="JAINUG010000287">
    <property type="protein sequence ID" value="KAJ8383737.1"/>
    <property type="molecule type" value="Genomic_DNA"/>
</dbReference>
<proteinExistence type="predicted"/>
<dbReference type="Proteomes" id="UP001221898">
    <property type="component" value="Unassembled WGS sequence"/>
</dbReference>
<evidence type="ECO:0000256" key="1">
    <source>
        <dbReference type="SAM" id="MobiDB-lite"/>
    </source>
</evidence>
<organism evidence="2 3">
    <name type="scientific">Aldrovandia affinis</name>
    <dbReference type="NCBI Taxonomy" id="143900"/>
    <lineage>
        <taxon>Eukaryota</taxon>
        <taxon>Metazoa</taxon>
        <taxon>Chordata</taxon>
        <taxon>Craniata</taxon>
        <taxon>Vertebrata</taxon>
        <taxon>Euteleostomi</taxon>
        <taxon>Actinopterygii</taxon>
        <taxon>Neopterygii</taxon>
        <taxon>Teleostei</taxon>
        <taxon>Notacanthiformes</taxon>
        <taxon>Halosauridae</taxon>
        <taxon>Aldrovandia</taxon>
    </lineage>
</organism>
<name>A0AAD7RGZ7_9TELE</name>
<sequence length="72" mass="7389">MTDGPAGQKDPLPSLDPGSDISVAMAGGSSSPGLATSLLVTYTETVTAVGFSGLPSVLRFEHFHSTAKQRQI</sequence>
<accession>A0AAD7RGZ7</accession>
<evidence type="ECO:0000313" key="2">
    <source>
        <dbReference type="EMBL" id="KAJ8383737.1"/>
    </source>
</evidence>
<reference evidence="2" key="1">
    <citation type="journal article" date="2023" name="Science">
        <title>Genome structures resolve the early diversification of teleost fishes.</title>
        <authorList>
            <person name="Parey E."/>
            <person name="Louis A."/>
            <person name="Montfort J."/>
            <person name="Bouchez O."/>
            <person name="Roques C."/>
            <person name="Iampietro C."/>
            <person name="Lluch J."/>
            <person name="Castinel A."/>
            <person name="Donnadieu C."/>
            <person name="Desvignes T."/>
            <person name="Floi Bucao C."/>
            <person name="Jouanno E."/>
            <person name="Wen M."/>
            <person name="Mejri S."/>
            <person name="Dirks R."/>
            <person name="Jansen H."/>
            <person name="Henkel C."/>
            <person name="Chen W.J."/>
            <person name="Zahm M."/>
            <person name="Cabau C."/>
            <person name="Klopp C."/>
            <person name="Thompson A.W."/>
            <person name="Robinson-Rechavi M."/>
            <person name="Braasch I."/>
            <person name="Lecointre G."/>
            <person name="Bobe J."/>
            <person name="Postlethwait J.H."/>
            <person name="Berthelot C."/>
            <person name="Roest Crollius H."/>
            <person name="Guiguen Y."/>
        </authorList>
    </citation>
    <scope>NUCLEOTIDE SEQUENCE</scope>
    <source>
        <strain evidence="2">NC1722</strain>
    </source>
</reference>
<keyword evidence="3" id="KW-1185">Reference proteome</keyword>
<feature type="region of interest" description="Disordered" evidence="1">
    <location>
        <begin position="1"/>
        <end position="29"/>
    </location>
</feature>
<comment type="caution">
    <text evidence="2">The sequence shown here is derived from an EMBL/GenBank/DDBJ whole genome shotgun (WGS) entry which is preliminary data.</text>
</comment>
<protein>
    <submittedName>
        <fullName evidence="2">Uncharacterized protein</fullName>
    </submittedName>
</protein>
<gene>
    <name evidence="2" type="ORF">AAFF_G00215790</name>
</gene>